<protein>
    <submittedName>
        <fullName evidence="3">Phosphatase PAP2 family protein</fullName>
    </submittedName>
</protein>
<dbReference type="InterPro" id="IPR000326">
    <property type="entry name" value="PAP2/HPO"/>
</dbReference>
<keyword evidence="4" id="KW-1185">Reference proteome</keyword>
<dbReference type="SUPFAM" id="SSF48317">
    <property type="entry name" value="Acid phosphatase/Vanadium-dependent haloperoxidase"/>
    <property type="match status" value="1"/>
</dbReference>
<gene>
    <name evidence="3" type="ORF">SKM48_03460</name>
</gene>
<name>A0ABU5GH23_9GAMM</name>
<organism evidence="3 4">
    <name type="scientific">Acinetobacter faecalis</name>
    <dbReference type="NCBI Taxonomy" id="2665161"/>
    <lineage>
        <taxon>Bacteria</taxon>
        <taxon>Pseudomonadati</taxon>
        <taxon>Pseudomonadota</taxon>
        <taxon>Gammaproteobacteria</taxon>
        <taxon>Moraxellales</taxon>
        <taxon>Moraxellaceae</taxon>
        <taxon>Acinetobacter</taxon>
    </lineage>
</organism>
<feature type="transmembrane region" description="Helical" evidence="1">
    <location>
        <begin position="169"/>
        <end position="188"/>
    </location>
</feature>
<accession>A0ABU5GH23</accession>
<dbReference type="GeneID" id="86887252"/>
<evidence type="ECO:0000259" key="2">
    <source>
        <dbReference type="Pfam" id="PF01569"/>
    </source>
</evidence>
<feature type="transmembrane region" description="Helical" evidence="1">
    <location>
        <begin position="143"/>
        <end position="162"/>
    </location>
</feature>
<keyword evidence="1" id="KW-0812">Transmembrane</keyword>
<evidence type="ECO:0000313" key="3">
    <source>
        <dbReference type="EMBL" id="MDY6549832.1"/>
    </source>
</evidence>
<sequence length="224" mass="26125">MKELSQFFLIQSAILIISFSILWFYIPVGGSLDLYLISPWVDVLGKFPLRDNWYLATLNHRYVKNIIILIYSYYFFAWVTSFKFPKFKPLRHDYAYFFFISMLCTILIGIIKAHSAHACPWDMTIPTATGSTWNFNAIDGHCFPGGHASTGFALMTGYFLYFKTDSKRAYFFLISGLILGFAMGWAQMMRGAHFLSHNLWTAWFIWLINFISYISIHLFKLLKT</sequence>
<reference evidence="3 4" key="1">
    <citation type="journal article" date="2024" name="Syst. Appl. Microbiol.">
        <title>Evidence for the occurrence of Acinetobacter faecalis in cattle feces and its emended description.</title>
        <authorList>
            <person name="Kyselkova M."/>
            <person name="Xanthopoulou K."/>
            <person name="Shestivska V."/>
            <person name="Spanelova P."/>
            <person name="Maixnerova M."/>
            <person name="Higgins P.G."/>
            <person name="Nemec A."/>
        </authorList>
    </citation>
    <scope>NUCLEOTIDE SEQUENCE [LARGE SCALE GENOMIC DNA]</scope>
    <source>
        <strain evidence="3 4">ANC 7225</strain>
    </source>
</reference>
<dbReference type="Pfam" id="PF01569">
    <property type="entry name" value="PAP2"/>
    <property type="match status" value="1"/>
</dbReference>
<feature type="transmembrane region" description="Helical" evidence="1">
    <location>
        <begin position="7"/>
        <end position="26"/>
    </location>
</feature>
<feature type="transmembrane region" description="Helical" evidence="1">
    <location>
        <begin position="94"/>
        <end position="113"/>
    </location>
</feature>
<keyword evidence="1" id="KW-1133">Transmembrane helix</keyword>
<comment type="caution">
    <text evidence="3">The sequence shown here is derived from an EMBL/GenBank/DDBJ whole genome shotgun (WGS) entry which is preliminary data.</text>
</comment>
<feature type="transmembrane region" description="Helical" evidence="1">
    <location>
        <begin position="200"/>
        <end position="219"/>
    </location>
</feature>
<evidence type="ECO:0000313" key="4">
    <source>
        <dbReference type="Proteomes" id="UP001284094"/>
    </source>
</evidence>
<dbReference type="RefSeq" id="WP_248103849.1">
    <property type="nucleotide sequence ID" value="NZ_JAXHPE010000002.1"/>
</dbReference>
<keyword evidence="1" id="KW-0472">Membrane</keyword>
<dbReference type="EMBL" id="JAXHPO010000010">
    <property type="protein sequence ID" value="MDY6549832.1"/>
    <property type="molecule type" value="Genomic_DNA"/>
</dbReference>
<dbReference type="InterPro" id="IPR036938">
    <property type="entry name" value="PAP2/HPO_sf"/>
</dbReference>
<feature type="transmembrane region" description="Helical" evidence="1">
    <location>
        <begin position="62"/>
        <end position="82"/>
    </location>
</feature>
<feature type="domain" description="Phosphatidic acid phosphatase type 2/haloperoxidase" evidence="2">
    <location>
        <begin position="95"/>
        <end position="214"/>
    </location>
</feature>
<proteinExistence type="predicted"/>
<dbReference type="CDD" id="cd03396">
    <property type="entry name" value="PAP2_like_6"/>
    <property type="match status" value="1"/>
</dbReference>
<dbReference type="Proteomes" id="UP001284094">
    <property type="component" value="Unassembled WGS sequence"/>
</dbReference>
<evidence type="ECO:0000256" key="1">
    <source>
        <dbReference type="SAM" id="Phobius"/>
    </source>
</evidence>